<gene>
    <name evidence="3" type="ORF">IAD20_06450</name>
</gene>
<dbReference type="Gene3D" id="1.10.10.10">
    <property type="entry name" value="Winged helix-like DNA-binding domain superfamily/Winged helix DNA-binding domain"/>
    <property type="match status" value="1"/>
</dbReference>
<reference evidence="3" key="2">
    <citation type="journal article" date="2021" name="PeerJ">
        <title>Extensive microbial diversity within the chicken gut microbiome revealed by metagenomics and culture.</title>
        <authorList>
            <person name="Gilroy R."/>
            <person name="Ravi A."/>
            <person name="Getino M."/>
            <person name="Pursley I."/>
            <person name="Horton D.L."/>
            <person name="Alikhan N.F."/>
            <person name="Baker D."/>
            <person name="Gharbi K."/>
            <person name="Hall N."/>
            <person name="Watson M."/>
            <person name="Adriaenssens E.M."/>
            <person name="Foster-Nyarko E."/>
            <person name="Jarju S."/>
            <person name="Secka A."/>
            <person name="Antonio M."/>
            <person name="Oren A."/>
            <person name="Chaudhuri R.R."/>
            <person name="La Ragione R."/>
            <person name="Hildebrand F."/>
            <person name="Pallen M.J."/>
        </authorList>
    </citation>
    <scope>NUCLEOTIDE SEQUENCE</scope>
    <source>
        <strain evidence="3">ChiW3-316</strain>
    </source>
</reference>
<dbReference type="Proteomes" id="UP000824107">
    <property type="component" value="Unassembled WGS sequence"/>
</dbReference>
<dbReference type="InterPro" id="IPR036388">
    <property type="entry name" value="WH-like_DNA-bd_sf"/>
</dbReference>
<dbReference type="GO" id="GO:0006281">
    <property type="term" value="P:DNA repair"/>
    <property type="evidence" value="ECO:0007669"/>
    <property type="project" value="InterPro"/>
</dbReference>
<dbReference type="PANTHER" id="PTHR42942:SF1">
    <property type="entry name" value="ALKYLTRANSFERASE-LIKE PROTEIN 1"/>
    <property type="match status" value="1"/>
</dbReference>
<dbReference type="Pfam" id="PF01035">
    <property type="entry name" value="DNA_binding_1"/>
    <property type="match status" value="1"/>
</dbReference>
<dbReference type="AlphaFoldDB" id="A0A9D1M501"/>
<proteinExistence type="predicted"/>
<evidence type="ECO:0000313" key="4">
    <source>
        <dbReference type="Proteomes" id="UP000824107"/>
    </source>
</evidence>
<dbReference type="CDD" id="cd06445">
    <property type="entry name" value="ATase"/>
    <property type="match status" value="1"/>
</dbReference>
<feature type="domain" description="Methylated-DNA-[protein]-cysteine S-methyltransferase DNA binding" evidence="2">
    <location>
        <begin position="3"/>
        <end position="79"/>
    </location>
</feature>
<evidence type="ECO:0000256" key="1">
    <source>
        <dbReference type="ARBA" id="ARBA00022763"/>
    </source>
</evidence>
<evidence type="ECO:0000259" key="2">
    <source>
        <dbReference type="Pfam" id="PF01035"/>
    </source>
</evidence>
<dbReference type="InterPro" id="IPR014048">
    <property type="entry name" value="MethylDNA_cys_MeTrfase_DNA-bd"/>
</dbReference>
<organism evidence="3 4">
    <name type="scientific">Candidatus Scatocola faecipullorum</name>
    <dbReference type="NCBI Taxonomy" id="2840917"/>
    <lineage>
        <taxon>Bacteria</taxon>
        <taxon>Pseudomonadati</taxon>
        <taxon>Pseudomonadota</taxon>
        <taxon>Alphaproteobacteria</taxon>
        <taxon>Rhodospirillales</taxon>
        <taxon>Rhodospirillaceae</taxon>
        <taxon>Rhodospirillaceae incertae sedis</taxon>
        <taxon>Candidatus Scatocola</taxon>
    </lineage>
</organism>
<dbReference type="GO" id="GO:0003824">
    <property type="term" value="F:catalytic activity"/>
    <property type="evidence" value="ECO:0007669"/>
    <property type="project" value="InterPro"/>
</dbReference>
<dbReference type="EMBL" id="DVNC01000041">
    <property type="protein sequence ID" value="HIU53703.1"/>
    <property type="molecule type" value="Genomic_DNA"/>
</dbReference>
<comment type="caution">
    <text evidence="3">The sequence shown here is derived from an EMBL/GenBank/DDBJ whole genome shotgun (WGS) entry which is preliminary data.</text>
</comment>
<reference evidence="3" key="1">
    <citation type="submission" date="2020-10" db="EMBL/GenBank/DDBJ databases">
        <authorList>
            <person name="Gilroy R."/>
        </authorList>
    </citation>
    <scope>NUCLEOTIDE SEQUENCE</scope>
    <source>
        <strain evidence="3">ChiW3-316</strain>
    </source>
</reference>
<dbReference type="InterPro" id="IPR052520">
    <property type="entry name" value="ATL_DNA_repair"/>
</dbReference>
<dbReference type="InterPro" id="IPR036217">
    <property type="entry name" value="MethylDNA_cys_MeTrfase_DNAb"/>
</dbReference>
<sequence length="105" mass="12093">MTNFNRRVYEIVCRIPPGRVMSYGQVARLAGNAHASRAVGYALHQTDDEDHVPWQRVVYKDGGLAFGDRQYALLQAEGVVFTAEEKVDMALYRWTQEEAEESLWW</sequence>
<accession>A0A9D1M501</accession>
<keyword evidence="1" id="KW-0227">DNA damage</keyword>
<dbReference type="PANTHER" id="PTHR42942">
    <property type="entry name" value="6-O-METHYLGUANINE DNA METHYLTRANSFERASE"/>
    <property type="match status" value="1"/>
</dbReference>
<dbReference type="SUPFAM" id="SSF46767">
    <property type="entry name" value="Methylated DNA-protein cysteine methyltransferase, C-terminal domain"/>
    <property type="match status" value="1"/>
</dbReference>
<name>A0A9D1M501_9PROT</name>
<protein>
    <submittedName>
        <fullName evidence="3">MGMT family protein</fullName>
    </submittedName>
</protein>
<dbReference type="NCBIfam" id="TIGR00589">
    <property type="entry name" value="ogt"/>
    <property type="match status" value="1"/>
</dbReference>
<evidence type="ECO:0000313" key="3">
    <source>
        <dbReference type="EMBL" id="HIU53703.1"/>
    </source>
</evidence>